<evidence type="ECO:0000313" key="3">
    <source>
        <dbReference type="Proteomes" id="UP001218188"/>
    </source>
</evidence>
<dbReference type="EMBL" id="JARJCM010000414">
    <property type="protein sequence ID" value="KAJ7017355.1"/>
    <property type="molecule type" value="Genomic_DNA"/>
</dbReference>
<evidence type="ECO:0000256" key="1">
    <source>
        <dbReference type="SAM" id="MobiDB-lite"/>
    </source>
</evidence>
<keyword evidence="3" id="KW-1185">Reference proteome</keyword>
<protein>
    <recommendedName>
        <fullName evidence="4">SWIM-type domain-containing protein</fullName>
    </recommendedName>
</protein>
<evidence type="ECO:0008006" key="4">
    <source>
        <dbReference type="Google" id="ProtNLM"/>
    </source>
</evidence>
<gene>
    <name evidence="2" type="ORF">C8F04DRAFT_979529</name>
</gene>
<feature type="region of interest" description="Disordered" evidence="1">
    <location>
        <begin position="419"/>
        <end position="440"/>
    </location>
</feature>
<reference evidence="2" key="1">
    <citation type="submission" date="2023-03" db="EMBL/GenBank/DDBJ databases">
        <title>Massive genome expansion in bonnet fungi (Mycena s.s.) driven by repeated elements and novel gene families across ecological guilds.</title>
        <authorList>
            <consortium name="Lawrence Berkeley National Laboratory"/>
            <person name="Harder C.B."/>
            <person name="Miyauchi S."/>
            <person name="Viragh M."/>
            <person name="Kuo A."/>
            <person name="Thoen E."/>
            <person name="Andreopoulos B."/>
            <person name="Lu D."/>
            <person name="Skrede I."/>
            <person name="Drula E."/>
            <person name="Henrissat B."/>
            <person name="Morin E."/>
            <person name="Kohler A."/>
            <person name="Barry K."/>
            <person name="LaButti K."/>
            <person name="Morin E."/>
            <person name="Salamov A."/>
            <person name="Lipzen A."/>
            <person name="Mereny Z."/>
            <person name="Hegedus B."/>
            <person name="Baldrian P."/>
            <person name="Stursova M."/>
            <person name="Weitz H."/>
            <person name="Taylor A."/>
            <person name="Grigoriev I.V."/>
            <person name="Nagy L.G."/>
            <person name="Martin F."/>
            <person name="Kauserud H."/>
        </authorList>
    </citation>
    <scope>NUCLEOTIDE SEQUENCE</scope>
    <source>
        <strain evidence="2">CBHHK200</strain>
    </source>
</reference>
<name>A0AAD6RXX2_9AGAR</name>
<dbReference type="PANTHER" id="PTHR47456">
    <property type="entry name" value="PHD-TYPE DOMAIN-CONTAINING PROTEIN"/>
    <property type="match status" value="1"/>
</dbReference>
<dbReference type="Proteomes" id="UP001218188">
    <property type="component" value="Unassembled WGS sequence"/>
</dbReference>
<dbReference type="AlphaFoldDB" id="A0AAD6RXX2"/>
<evidence type="ECO:0000313" key="2">
    <source>
        <dbReference type="EMBL" id="KAJ7017355.1"/>
    </source>
</evidence>
<organism evidence="2 3">
    <name type="scientific">Mycena alexandri</name>
    <dbReference type="NCBI Taxonomy" id="1745969"/>
    <lineage>
        <taxon>Eukaryota</taxon>
        <taxon>Fungi</taxon>
        <taxon>Dikarya</taxon>
        <taxon>Basidiomycota</taxon>
        <taxon>Agaricomycotina</taxon>
        <taxon>Agaricomycetes</taxon>
        <taxon>Agaricomycetidae</taxon>
        <taxon>Agaricales</taxon>
        <taxon>Marasmiineae</taxon>
        <taxon>Mycenaceae</taxon>
        <taxon>Mycena</taxon>
    </lineage>
</organism>
<proteinExistence type="predicted"/>
<accession>A0AAD6RXX2</accession>
<dbReference type="PANTHER" id="PTHR47456:SF4">
    <property type="entry name" value="SWIM-TYPE DOMAIN-CONTAINING PROTEIN"/>
    <property type="match status" value="1"/>
</dbReference>
<sequence>MLASSGTQATIAYFLRLVRARNPTIIPRNIMSDFDWAQLNAVLQEYWESFILLLLCWWHCLHAWQKHLRIDDHPELWDLSKKWIRMTDPAEFSATWTKIRRIGPPEFVKYLNTTWMSERVVRMWSAVYRKDRTIFQACDTNMLIEAWHHVLKGKFLHGKRNRRLDHLISTLLADVLPYYALKQRRQALGFEGVDIEVKKRIDIAQRSKVYVKEDILHLDGSKYLVPSKSDPSKVYEVDLETYTCHNCLDYPLILYCKHICAVQKLFGGDGDLDNISLPHNSPSVPSLSLLQDEPPITTNSVAIPIQTTAVPPNPKSVMTAVAEKMERLAARLRKPRKTMATPSLAELEAAVDAMLLVTDDNSVLPAAKHLAPVVKPATARETMMPGVKMKRARVGDPAYGGGASSGSLVKKVNAKKVKVSPPIPTVPTTAPSAPNPHQHAATSGLEYTHYYSNSPAPAPYASMTPVCYATAGPSRPPTIYYPTAPFYYNQYR</sequence>
<comment type="caution">
    <text evidence="2">The sequence shown here is derived from an EMBL/GenBank/DDBJ whole genome shotgun (WGS) entry which is preliminary data.</text>
</comment>